<keyword evidence="2" id="KW-1133">Transmembrane helix</keyword>
<dbReference type="AlphaFoldDB" id="A0A8J3AE08"/>
<dbReference type="RefSeq" id="WP_087997751.1">
    <property type="nucleotide sequence ID" value="NZ_BMHB01000001.1"/>
</dbReference>
<feature type="transmembrane region" description="Helical" evidence="2">
    <location>
        <begin position="42"/>
        <end position="63"/>
    </location>
</feature>
<gene>
    <name evidence="4" type="ORF">GCM10007380_13710</name>
</gene>
<feature type="coiled-coil region" evidence="1">
    <location>
        <begin position="265"/>
        <end position="302"/>
    </location>
</feature>
<evidence type="ECO:0000313" key="5">
    <source>
        <dbReference type="Proteomes" id="UP000626244"/>
    </source>
</evidence>
<dbReference type="OrthoDB" id="9795864at2"/>
<evidence type="ECO:0000256" key="1">
    <source>
        <dbReference type="SAM" id="Coils"/>
    </source>
</evidence>
<feature type="transmembrane region" description="Helical" evidence="2">
    <location>
        <begin position="100"/>
        <end position="117"/>
    </location>
</feature>
<dbReference type="InterPro" id="IPR027417">
    <property type="entry name" value="P-loop_NTPase"/>
</dbReference>
<evidence type="ECO:0000313" key="4">
    <source>
        <dbReference type="EMBL" id="GGI12597.1"/>
    </source>
</evidence>
<protein>
    <recommendedName>
        <fullName evidence="3">KAP NTPase domain-containing protein</fullName>
    </recommendedName>
</protein>
<keyword evidence="2" id="KW-0472">Membrane</keyword>
<feature type="transmembrane region" description="Helical" evidence="2">
    <location>
        <begin position="12"/>
        <end position="30"/>
    </location>
</feature>
<keyword evidence="2" id="KW-0812">Transmembrane</keyword>
<keyword evidence="1" id="KW-0175">Coiled coil</keyword>
<dbReference type="InterPro" id="IPR011646">
    <property type="entry name" value="KAP_P-loop"/>
</dbReference>
<evidence type="ECO:0000259" key="3">
    <source>
        <dbReference type="Pfam" id="PF07693"/>
    </source>
</evidence>
<keyword evidence="5" id="KW-1185">Reference proteome</keyword>
<dbReference type="EMBL" id="BMHB01000001">
    <property type="protein sequence ID" value="GGI12597.1"/>
    <property type="molecule type" value="Genomic_DNA"/>
</dbReference>
<evidence type="ECO:0000256" key="2">
    <source>
        <dbReference type="SAM" id="Phobius"/>
    </source>
</evidence>
<sequence length="915" mass="108587">MESNIERKKIISFIFYLVLAIFNGIVFRGIASTLFTGITLSYFAKIGLILFTLMTLIFFRELFFYRKTVKQVIKNYLNFIYFLLLVSLTLSIILQSKIESILFIFLALIIVWIFYAFDEQVEIISKHTELSDLPVRSLDELFPTRKKEFNRIYGFLNDLDIYDPYALAISAEWGEGKTSFVNALIENLKEDSNEVIFVQPMIIDTREKLINYVFGQLETIMNQNEIYTGKGSPYQNYFNLLLKLVGNKNINNIVNFFDLFPEDKKEDLREFKENLEINIQKLLDLQKRIIIIIDDLDRVEEETIYSTLTFIKEIVDLKGVIVLLIVDYEKIVSERISVAYLEKFINTKFELKKIENDEIFKHYFETLFPEFKDTFILSELQKLKSSYKDYLEVISTNIKEGIEKDKKKLEKIDKKEVIYQVLSDDINKINEQLKDFNSKLSNPRYIKKIVSGVRESFIFVENNFNSSSSNFDLENDVININLLIFKLNIFKVIFKEIYEKIVKSGDIGLFVDNNTDIFLKSFFRETSKILIYETQQILKSREYEFYNKLIYSDKISSDIFSKIKTKNEELLEELDSMEEIKSEHWNYTKLTEMLVAINYSQEKVSPNILTRRIKTFSDITVDLTNENKITLAQIFELIGNQNRNPIVKYPDFLERTSLLLQESNIEFLNNNEKSTSLYYLENIELQIILDVTGYLHMVCWLYLFEENQYNHGSLKESFEKITSLKVMNELLISLLLEDNKKKELTNSINSIELFNDIYNLIKTKIINIHQNNSEILDAFEHYDEKINSFIQIYILKNKLIQLVLKIPIMNLNRFELQNGSMSVELLINKIDQLYNFLEDSQNIIDYQHFSYFHSIINEIGWLNKQVLNEEYHIKLRKSYINLKQKLNEEIMLYDRFNWSYCQIKFADIQQKYTNY</sequence>
<feature type="domain" description="KAP NTPase" evidence="3">
    <location>
        <begin position="146"/>
        <end position="450"/>
    </location>
</feature>
<dbReference type="SUPFAM" id="SSF52540">
    <property type="entry name" value="P-loop containing nucleoside triphosphate hydrolases"/>
    <property type="match status" value="1"/>
</dbReference>
<dbReference type="Proteomes" id="UP000626244">
    <property type="component" value="Unassembled WGS sequence"/>
</dbReference>
<organism evidence="4 5">
    <name type="scientific">Gottfriedia solisilvae</name>
    <dbReference type="NCBI Taxonomy" id="1516104"/>
    <lineage>
        <taxon>Bacteria</taxon>
        <taxon>Bacillati</taxon>
        <taxon>Bacillota</taxon>
        <taxon>Bacilli</taxon>
        <taxon>Bacillales</taxon>
        <taxon>Bacillaceae</taxon>
        <taxon>Gottfriedia</taxon>
    </lineage>
</organism>
<proteinExistence type="predicted"/>
<dbReference type="Pfam" id="PF07693">
    <property type="entry name" value="KAP_NTPase"/>
    <property type="match status" value="1"/>
</dbReference>
<dbReference type="Gene3D" id="3.40.50.300">
    <property type="entry name" value="P-loop containing nucleotide triphosphate hydrolases"/>
    <property type="match status" value="1"/>
</dbReference>
<name>A0A8J3AE08_9BACI</name>
<accession>A0A8J3AE08</accession>
<feature type="transmembrane region" description="Helical" evidence="2">
    <location>
        <begin position="75"/>
        <end position="94"/>
    </location>
</feature>
<reference evidence="5" key="1">
    <citation type="journal article" date="2019" name="Int. J. Syst. Evol. Microbiol.">
        <title>The Global Catalogue of Microorganisms (GCM) 10K type strain sequencing project: providing services to taxonomists for standard genome sequencing and annotation.</title>
        <authorList>
            <consortium name="The Broad Institute Genomics Platform"/>
            <consortium name="The Broad Institute Genome Sequencing Center for Infectious Disease"/>
            <person name="Wu L."/>
            <person name="Ma J."/>
        </authorList>
    </citation>
    <scope>NUCLEOTIDE SEQUENCE [LARGE SCALE GENOMIC DNA]</scope>
    <source>
        <strain evidence="5">CGMCC 1.14993</strain>
    </source>
</reference>
<comment type="caution">
    <text evidence="4">The sequence shown here is derived from an EMBL/GenBank/DDBJ whole genome shotgun (WGS) entry which is preliminary data.</text>
</comment>